<keyword evidence="3" id="KW-1185">Reference proteome</keyword>
<evidence type="ECO:0000256" key="1">
    <source>
        <dbReference type="SAM" id="MobiDB-lite"/>
    </source>
</evidence>
<proteinExistence type="predicted"/>
<dbReference type="Proteomes" id="UP000238390">
    <property type="component" value="Chromosome"/>
</dbReference>
<dbReference type="EMBL" id="CP027169">
    <property type="protein sequence ID" value="AVK03892.1"/>
    <property type="molecule type" value="Genomic_DNA"/>
</dbReference>
<organism evidence="2 3">
    <name type="scientific">Pseudomonas paraeruginosa</name>
    <dbReference type="NCBI Taxonomy" id="2994495"/>
    <lineage>
        <taxon>Bacteria</taxon>
        <taxon>Pseudomonadati</taxon>
        <taxon>Pseudomonadota</taxon>
        <taxon>Gammaproteobacteria</taxon>
        <taxon>Pseudomonadales</taxon>
        <taxon>Pseudomonadaceae</taxon>
        <taxon>Pseudomonas</taxon>
    </lineage>
</organism>
<name>A0A2R3IPN7_9PSED</name>
<evidence type="ECO:0000313" key="3">
    <source>
        <dbReference type="Proteomes" id="UP000238390"/>
    </source>
</evidence>
<dbReference type="AlphaFoldDB" id="A0A2R3IPN7"/>
<evidence type="ECO:0000313" key="2">
    <source>
        <dbReference type="EMBL" id="AVK03892.1"/>
    </source>
</evidence>
<reference evidence="2 3" key="1">
    <citation type="submission" date="2018-02" db="EMBL/GenBank/DDBJ databases">
        <title>FDA/CDC Antimicrobial Resistant Isolate Bank Genome Sequencing.</title>
        <authorList>
            <person name="Benahmed F.H."/>
            <person name="Lutgring J.D."/>
            <person name="Yoo B."/>
            <person name="Machado M."/>
            <person name="Brown A."/>
            <person name="McAllister G."/>
            <person name="Perry A."/>
            <person name="Halpin A.L."/>
            <person name="Vavikolanu K."/>
            <person name="Ott S."/>
            <person name="Zhao X."/>
            <person name="Tallon L.J."/>
            <person name="Sadzewicz L."/>
            <person name="Aluvathingal J."/>
            <person name="Nadendla S."/>
            <person name="Voskania-kordi A."/>
            <person name="Simonyan V."/>
            <person name="Patel J."/>
            <person name="Shawar R.M."/>
        </authorList>
    </citation>
    <scope>NUCLEOTIDE SEQUENCE [LARGE SCALE GENOMIC DNA]</scope>
    <source>
        <strain evidence="2 3">AR_0356</strain>
    </source>
</reference>
<feature type="region of interest" description="Disordered" evidence="1">
    <location>
        <begin position="1"/>
        <end position="56"/>
    </location>
</feature>
<gene>
    <name evidence="2" type="ORF">CSB93_6245</name>
</gene>
<sequence>MRYSLVSPGLSETSELNPPHNPRQSASSSIQPCATPPPLVSIPLARMPVSQTRKAP</sequence>
<feature type="compositionally biased region" description="Polar residues" evidence="1">
    <location>
        <begin position="10"/>
        <end position="32"/>
    </location>
</feature>
<accession>A0A2R3IPN7</accession>
<protein>
    <submittedName>
        <fullName evidence="2">Uncharacterized protein</fullName>
    </submittedName>
</protein>